<protein>
    <submittedName>
        <fullName evidence="3">Uncharacterized protein</fullName>
    </submittedName>
</protein>
<feature type="coiled-coil region" evidence="1">
    <location>
        <begin position="728"/>
        <end position="755"/>
    </location>
</feature>
<feature type="coiled-coil region" evidence="1">
    <location>
        <begin position="227"/>
        <end position="282"/>
    </location>
</feature>
<proteinExistence type="predicted"/>
<evidence type="ECO:0000256" key="2">
    <source>
        <dbReference type="SAM" id="MobiDB-lite"/>
    </source>
</evidence>
<dbReference type="EMBL" id="JAVRQU010000005">
    <property type="protein sequence ID" value="KAK5702789.1"/>
    <property type="molecule type" value="Genomic_DNA"/>
</dbReference>
<reference evidence="3" key="1">
    <citation type="submission" date="2023-08" db="EMBL/GenBank/DDBJ databases">
        <title>Black Yeasts Isolated from many extreme environments.</title>
        <authorList>
            <person name="Coleine C."/>
            <person name="Stajich J.E."/>
            <person name="Selbmann L."/>
        </authorList>
    </citation>
    <scope>NUCLEOTIDE SEQUENCE</scope>
    <source>
        <strain evidence="3">CCFEE 5810</strain>
    </source>
</reference>
<gene>
    <name evidence="3" type="ORF">LTR97_003735</name>
</gene>
<evidence type="ECO:0000256" key="1">
    <source>
        <dbReference type="SAM" id="Coils"/>
    </source>
</evidence>
<accession>A0AAN7VUH3</accession>
<feature type="region of interest" description="Disordered" evidence="2">
    <location>
        <begin position="1162"/>
        <end position="1295"/>
    </location>
</feature>
<feature type="coiled-coil region" evidence="1">
    <location>
        <begin position="339"/>
        <end position="380"/>
    </location>
</feature>
<feature type="compositionally biased region" description="Polar residues" evidence="2">
    <location>
        <begin position="1440"/>
        <end position="1449"/>
    </location>
</feature>
<feature type="compositionally biased region" description="Polar residues" evidence="2">
    <location>
        <begin position="1269"/>
        <end position="1278"/>
    </location>
</feature>
<keyword evidence="1" id="KW-0175">Coiled coil</keyword>
<evidence type="ECO:0000313" key="4">
    <source>
        <dbReference type="Proteomes" id="UP001310594"/>
    </source>
</evidence>
<feature type="coiled-coil region" evidence="1">
    <location>
        <begin position="599"/>
        <end position="626"/>
    </location>
</feature>
<comment type="caution">
    <text evidence="3">The sequence shown here is derived from an EMBL/GenBank/DDBJ whole genome shotgun (WGS) entry which is preliminary data.</text>
</comment>
<feature type="compositionally biased region" description="Basic and acidic residues" evidence="2">
    <location>
        <begin position="1181"/>
        <end position="1194"/>
    </location>
</feature>
<feature type="coiled-coil region" evidence="1">
    <location>
        <begin position="858"/>
        <end position="1039"/>
    </location>
</feature>
<dbReference type="Proteomes" id="UP001310594">
    <property type="component" value="Unassembled WGS sequence"/>
</dbReference>
<feature type="coiled-coil region" evidence="1">
    <location>
        <begin position="798"/>
        <end position="825"/>
    </location>
</feature>
<name>A0AAN7VUH3_9PEZI</name>
<feature type="compositionally biased region" description="Polar residues" evidence="2">
    <location>
        <begin position="1246"/>
        <end position="1257"/>
    </location>
</feature>
<evidence type="ECO:0000313" key="3">
    <source>
        <dbReference type="EMBL" id="KAK5702789.1"/>
    </source>
</evidence>
<feature type="coiled-coil region" evidence="1">
    <location>
        <begin position="1072"/>
        <end position="1156"/>
    </location>
</feature>
<sequence length="1505" mass="167950">MASTSIVPDSSISTRLPVSITRVTTKANDARSKLLAVVDERHTDEAAPLLVRWVANEFKRFNATIDFCCCQDDNSHNVHTHDWTDLLQLNEDRKGVNNAVLMAVKAAGNRMQDELAEEREARRELQRYALIQEEAIREFGEQLREQTRRTAVLQDEVYGEREKVRVAEERTLEADGRACELEGELEVVGVELRESLDETCGLRDTCRLLREQVKDANESCEVSRSLADTAMKKVEEAETRAHKAEVQASEAEAKAREAEARAREAEAEKVGLDCELEQSRRKSDGLDRICKKLSKDVSDAKKETSRARACIAETVAEKDRMTAGVEETRVKLLSAETSSQMLEGDVAGAREEIARLIRQAEEAEAARVDLEDDLEQSRLQTRTLETASREEATGMNETIQTLRKRTADFEVALTLCQEQAASLQRVLTSSETRCRVLDGTHDQAVCGLQELLDTACRAGDGLRGEIRAVECARDKLGAELEESRRGTRTVGCAMDKLTTELEESRREVRTVGCAMDKLSTELEESRRKMHIAECARDTLSIELEESRRETWTVGCAREMLSTDLDRANHTNTALDVKVKFLTAENTELHDACLTQAAQFIDTREKLAATERQCEAAEARVVALELAWRALDNELVNAHEDHGKIRKELEQASKSLTESWIDYAVLLGQKADTVNELKQLRLHYDFVEKEAEKVAGLEAEVDQQKDCVQTELYKVQNIEKELAGRDKWVAKLQEVNRKLRQDKDDAKGLVETYKKAACAAWIEFDRASEELGGMQRERDWYKEDARHWKGKVESCGPDTERFRADIRDLQAELKDMSSAWSELKEVHRRLQMQFEEAKQAADGVEAGLEAEKASLISNLEVATQGRAKAEEECETLKQSKFAMSDNHTKLQATAFATHSRVVSTLKEKVEKAQKDLEVAEKKTQDALLEQSARLEGALSLQLIEPQVQIADLRKEAVKLREEKVTAESKALQLEADVSAAKETLREQEVTITQYLMDIKTAGEKIAALKQQHGQDLRISKTEAEDQIAKLKEQHKEKLDHLMCASADQLEDLTECENKLTECEKKLAGREKLRAEAVEEVGELKKESDVLNADNAELRKRWDESREAGSELKTKVEQLEAQCDEAVDNVRKEVQCKLDEYEVKFRRLECCAMQLQAERITQLASRGANCEPTPSRESSAAVDEVKAEENEVKPEGMDVQLQETDIGEGNGPPTPAHTLSPGPESPASDISSADGEQKDDEEEPPTPATTWSSDMSSANGDHEDDQPESPTPGQTLTTPLESPESAGSKVKEEYHEDEDIGENINVVQRGVRVLTAVHAQIHGEVSAQVHGELHAQLNAESRKRKRFQLCRTSQPKCNGTFDHMCDTCRGSKRARLPQGIQPDDAIMDGDFATLGSSPCPIIAGSAELINNAVDLAVAPFPSDEEATQSSAPVEKRLQDGLHTTVTDSPSSPGLVDGSKPPAPTLMTRVLQKVSHSSKGMARRTPNDRVSRTKTRVTKTSERMFVTP</sequence>
<feature type="region of interest" description="Disordered" evidence="2">
    <location>
        <begin position="1440"/>
        <end position="1505"/>
    </location>
</feature>
<organism evidence="3 4">
    <name type="scientific">Elasticomyces elasticus</name>
    <dbReference type="NCBI Taxonomy" id="574655"/>
    <lineage>
        <taxon>Eukaryota</taxon>
        <taxon>Fungi</taxon>
        <taxon>Dikarya</taxon>
        <taxon>Ascomycota</taxon>
        <taxon>Pezizomycotina</taxon>
        <taxon>Dothideomycetes</taxon>
        <taxon>Dothideomycetidae</taxon>
        <taxon>Mycosphaerellales</taxon>
        <taxon>Teratosphaeriaceae</taxon>
        <taxon>Elasticomyces</taxon>
    </lineage>
</organism>